<protein>
    <submittedName>
        <fullName evidence="2">Uncharacterized protein</fullName>
    </submittedName>
</protein>
<accession>A0A7W9HQE3</accession>
<gene>
    <name evidence="2" type="ORF">F4560_006350</name>
</gene>
<evidence type="ECO:0000256" key="1">
    <source>
        <dbReference type="SAM" id="Phobius"/>
    </source>
</evidence>
<comment type="caution">
    <text evidence="2">The sequence shown here is derived from an EMBL/GenBank/DDBJ whole genome shotgun (WGS) entry which is preliminary data.</text>
</comment>
<keyword evidence="3" id="KW-1185">Reference proteome</keyword>
<dbReference type="EMBL" id="JACHMO010000001">
    <property type="protein sequence ID" value="MBB5806582.1"/>
    <property type="molecule type" value="Genomic_DNA"/>
</dbReference>
<proteinExistence type="predicted"/>
<keyword evidence="1" id="KW-0472">Membrane</keyword>
<evidence type="ECO:0000313" key="3">
    <source>
        <dbReference type="Proteomes" id="UP000552097"/>
    </source>
</evidence>
<dbReference type="AlphaFoldDB" id="A0A7W9HQE3"/>
<sequence>MAPWPWRLAVVWVAVCVAVVWVAGVRAWSARGLRLITRA</sequence>
<organism evidence="2 3">
    <name type="scientific">Saccharothrix ecbatanensis</name>
    <dbReference type="NCBI Taxonomy" id="1105145"/>
    <lineage>
        <taxon>Bacteria</taxon>
        <taxon>Bacillati</taxon>
        <taxon>Actinomycetota</taxon>
        <taxon>Actinomycetes</taxon>
        <taxon>Pseudonocardiales</taxon>
        <taxon>Pseudonocardiaceae</taxon>
        <taxon>Saccharothrix</taxon>
    </lineage>
</organism>
<evidence type="ECO:0000313" key="2">
    <source>
        <dbReference type="EMBL" id="MBB5806582.1"/>
    </source>
</evidence>
<keyword evidence="1" id="KW-0812">Transmembrane</keyword>
<keyword evidence="1" id="KW-1133">Transmembrane helix</keyword>
<name>A0A7W9HQE3_9PSEU</name>
<reference evidence="2 3" key="1">
    <citation type="submission" date="2020-08" db="EMBL/GenBank/DDBJ databases">
        <title>Sequencing the genomes of 1000 actinobacteria strains.</title>
        <authorList>
            <person name="Klenk H.-P."/>
        </authorList>
    </citation>
    <scope>NUCLEOTIDE SEQUENCE [LARGE SCALE GENOMIC DNA]</scope>
    <source>
        <strain evidence="2 3">DSM 45486</strain>
    </source>
</reference>
<feature type="transmembrane region" description="Helical" evidence="1">
    <location>
        <begin position="6"/>
        <end position="28"/>
    </location>
</feature>
<dbReference type="Proteomes" id="UP000552097">
    <property type="component" value="Unassembled WGS sequence"/>
</dbReference>